<dbReference type="Pfam" id="PF01568">
    <property type="entry name" value="Molydop_binding"/>
    <property type="match status" value="1"/>
</dbReference>
<dbReference type="CDD" id="cd02786">
    <property type="entry name" value="MopB_CT_3"/>
    <property type="match status" value="1"/>
</dbReference>
<dbReference type="PROSITE" id="PS00490">
    <property type="entry name" value="MOLYBDOPTERIN_PROK_2"/>
    <property type="match status" value="1"/>
</dbReference>
<evidence type="ECO:0000256" key="4">
    <source>
        <dbReference type="ARBA" id="ARBA00022723"/>
    </source>
</evidence>
<keyword evidence="10" id="KW-1185">Reference proteome</keyword>
<dbReference type="Gene3D" id="2.20.25.90">
    <property type="entry name" value="ADC-like domains"/>
    <property type="match status" value="1"/>
</dbReference>
<dbReference type="InterPro" id="IPR006657">
    <property type="entry name" value="MoPterin_dinucl-bd_dom"/>
</dbReference>
<evidence type="ECO:0000256" key="1">
    <source>
        <dbReference type="ARBA" id="ARBA00001942"/>
    </source>
</evidence>
<dbReference type="SMART" id="SM00926">
    <property type="entry name" value="Molybdop_Fe4S4"/>
    <property type="match status" value="1"/>
</dbReference>
<dbReference type="InterPro" id="IPR050612">
    <property type="entry name" value="Prok_Mopterin_Oxidored"/>
</dbReference>
<keyword evidence="6" id="KW-0408">Iron</keyword>
<keyword evidence="7" id="KW-0411">Iron-sulfur</keyword>
<dbReference type="Pfam" id="PF04879">
    <property type="entry name" value="Molybdop_Fe4S4"/>
    <property type="match status" value="1"/>
</dbReference>
<reference evidence="9" key="1">
    <citation type="journal article" date="2014" name="Int. J. Syst. Evol. Microbiol.">
        <title>Complete genome sequence of Corynebacterium casei LMG S-19264T (=DSM 44701T), isolated from a smear-ripened cheese.</title>
        <authorList>
            <consortium name="US DOE Joint Genome Institute (JGI-PGF)"/>
            <person name="Walter F."/>
            <person name="Albersmeier A."/>
            <person name="Kalinowski J."/>
            <person name="Ruckert C."/>
        </authorList>
    </citation>
    <scope>NUCLEOTIDE SEQUENCE</scope>
    <source>
        <strain evidence="9">KCTC 42651</strain>
    </source>
</reference>
<name>A0A918XNJ0_9PROT</name>
<gene>
    <name evidence="9" type="ORF">GCM10017083_00370</name>
</gene>
<dbReference type="GO" id="GO:0043546">
    <property type="term" value="F:molybdopterin cofactor binding"/>
    <property type="evidence" value="ECO:0007669"/>
    <property type="project" value="InterPro"/>
</dbReference>
<evidence type="ECO:0000256" key="6">
    <source>
        <dbReference type="ARBA" id="ARBA00023004"/>
    </source>
</evidence>
<evidence type="ECO:0000313" key="9">
    <source>
        <dbReference type="EMBL" id="GHD38994.1"/>
    </source>
</evidence>
<evidence type="ECO:0000256" key="2">
    <source>
        <dbReference type="ARBA" id="ARBA00010312"/>
    </source>
</evidence>
<dbReference type="Gene3D" id="3.40.50.740">
    <property type="match status" value="1"/>
</dbReference>
<dbReference type="GO" id="GO:0016491">
    <property type="term" value="F:oxidoreductase activity"/>
    <property type="evidence" value="ECO:0007669"/>
    <property type="project" value="UniProtKB-KW"/>
</dbReference>
<feature type="domain" description="4Fe-4S Mo/W bis-MGD-type" evidence="8">
    <location>
        <begin position="9"/>
        <end position="67"/>
    </location>
</feature>
<evidence type="ECO:0000256" key="3">
    <source>
        <dbReference type="ARBA" id="ARBA00022505"/>
    </source>
</evidence>
<accession>A0A918XNJ0</accession>
<dbReference type="Gene3D" id="3.40.228.10">
    <property type="entry name" value="Dimethylsulfoxide Reductase, domain 2"/>
    <property type="match status" value="1"/>
</dbReference>
<sequence>MPLDALASPAIVPSVCPHDCPSACALEVERIDAHTIGRVRGAADNDYTAGVVCAKVARYAERVHHPDRLKRPLLRVGPKGSDQFREIPWGEALDRVAGAFAVAAARLGPETVWPYYFAGTMGLVNRDGINRLRNVMGYSGQDANICTTVVKAGWIAGSGKVGGSDPREMAESDLIVMWGGNPVSTQVNVMTHVTKARKERGARFVVVDPYRTPTAEAADEHVMVRPGTDGAVACAIMHVLFRDGYADREYLARYTEGAAALEAHLASRTPEWAEAISGVPAAQIEALAQRYGRTDRAFIRLGYGFARSRNGPMQVHAVAAIPAVGGKWRHRGGGALWKVDGYYTVDKTLIEATDRVRPGTRVLDMSRIGPVLTGEDSVVRQGPPVTAMLIQNTNPAAVAPDSHRVLKGLSRDDLFLCVHEQFLTETARHADVVLPATTFLEHADIYTAGGHPHLEVHDRVIEAPGECRSNHWVQNALLRRLGAEHPAMDMTEAELIDATLKRSGYPGFDEMVGRKWLDVSPSWEEQHFLTGFPTRSGRFEFAADWEAVGPLGKGIPGLPDHVDIIDRATPEKPYRMVTAPARNYLNTSFTETPTSRKREARPTVMVHPDTASALGFGDGDRVRLGNEQGSVVLHAKVFDGVQPTTVVVESVWPNAAFEEGIGINALTSADSPPPSGGAAFHDTAVWMRKA</sequence>
<evidence type="ECO:0000259" key="8">
    <source>
        <dbReference type="PROSITE" id="PS51669"/>
    </source>
</evidence>
<dbReference type="SUPFAM" id="SSF53706">
    <property type="entry name" value="Formate dehydrogenase/DMSO reductase, domains 1-3"/>
    <property type="match status" value="1"/>
</dbReference>
<dbReference type="InterPro" id="IPR006963">
    <property type="entry name" value="Mopterin_OxRdtase_4Fe-4S_dom"/>
</dbReference>
<comment type="caution">
    <text evidence="9">The sequence shown here is derived from an EMBL/GenBank/DDBJ whole genome shotgun (WGS) entry which is preliminary data.</text>
</comment>
<comment type="cofactor">
    <cofactor evidence="1">
        <name>Mo-bis(molybdopterin guanine dinucleotide)</name>
        <dbReference type="ChEBI" id="CHEBI:60539"/>
    </cofactor>
</comment>
<dbReference type="Proteomes" id="UP000630353">
    <property type="component" value="Unassembled WGS sequence"/>
</dbReference>
<protein>
    <submittedName>
        <fullName evidence="9">Dehydrogenase</fullName>
    </submittedName>
</protein>
<dbReference type="PANTHER" id="PTHR43742:SF6">
    <property type="entry name" value="OXIDOREDUCTASE YYAE-RELATED"/>
    <property type="match status" value="1"/>
</dbReference>
<dbReference type="GO" id="GO:0046872">
    <property type="term" value="F:metal ion binding"/>
    <property type="evidence" value="ECO:0007669"/>
    <property type="project" value="UniProtKB-KW"/>
</dbReference>
<dbReference type="Pfam" id="PF00384">
    <property type="entry name" value="Molybdopterin"/>
    <property type="match status" value="1"/>
</dbReference>
<dbReference type="Gene3D" id="3.30.2070.10">
    <property type="entry name" value="Formate dehydrogenase/DMSO reductase"/>
    <property type="match status" value="1"/>
</dbReference>
<evidence type="ECO:0000313" key="10">
    <source>
        <dbReference type="Proteomes" id="UP000630353"/>
    </source>
</evidence>
<dbReference type="EMBL" id="BMZS01000001">
    <property type="protein sequence ID" value="GHD38994.1"/>
    <property type="molecule type" value="Genomic_DNA"/>
</dbReference>
<dbReference type="InterPro" id="IPR006656">
    <property type="entry name" value="Mopterin_OxRdtase"/>
</dbReference>
<dbReference type="SUPFAM" id="SSF50692">
    <property type="entry name" value="ADC-like"/>
    <property type="match status" value="1"/>
</dbReference>
<dbReference type="Gene3D" id="2.40.40.20">
    <property type="match status" value="1"/>
</dbReference>
<dbReference type="AlphaFoldDB" id="A0A918XNJ0"/>
<dbReference type="RefSeq" id="WP_189986894.1">
    <property type="nucleotide sequence ID" value="NZ_BMZS01000001.1"/>
</dbReference>
<dbReference type="GO" id="GO:0051536">
    <property type="term" value="F:iron-sulfur cluster binding"/>
    <property type="evidence" value="ECO:0007669"/>
    <property type="project" value="UniProtKB-KW"/>
</dbReference>
<proteinExistence type="inferred from homology"/>
<dbReference type="InterPro" id="IPR006655">
    <property type="entry name" value="Mopterin_OxRdtase_prok_CS"/>
</dbReference>
<evidence type="ECO:0000256" key="7">
    <source>
        <dbReference type="ARBA" id="ARBA00023014"/>
    </source>
</evidence>
<evidence type="ECO:0000256" key="5">
    <source>
        <dbReference type="ARBA" id="ARBA00023002"/>
    </source>
</evidence>
<dbReference type="CDD" id="cd02766">
    <property type="entry name" value="MopB_3"/>
    <property type="match status" value="1"/>
</dbReference>
<keyword evidence="4" id="KW-0479">Metal-binding</keyword>
<comment type="similarity">
    <text evidence="2">Belongs to the prokaryotic molybdopterin-containing oxidoreductase family.</text>
</comment>
<keyword evidence="5" id="KW-0560">Oxidoreductase</keyword>
<dbReference type="InterPro" id="IPR009010">
    <property type="entry name" value="Asp_de-COase-like_dom_sf"/>
</dbReference>
<dbReference type="PROSITE" id="PS51669">
    <property type="entry name" value="4FE4S_MOW_BIS_MGD"/>
    <property type="match status" value="1"/>
</dbReference>
<organism evidence="9 10">
    <name type="scientific">Thalassobaculum fulvum</name>
    <dbReference type="NCBI Taxonomy" id="1633335"/>
    <lineage>
        <taxon>Bacteria</taxon>
        <taxon>Pseudomonadati</taxon>
        <taxon>Pseudomonadota</taxon>
        <taxon>Alphaproteobacteria</taxon>
        <taxon>Rhodospirillales</taxon>
        <taxon>Thalassobaculaceae</taxon>
        <taxon>Thalassobaculum</taxon>
    </lineage>
</organism>
<reference evidence="9" key="2">
    <citation type="submission" date="2020-09" db="EMBL/GenBank/DDBJ databases">
        <authorList>
            <person name="Sun Q."/>
            <person name="Kim S."/>
        </authorList>
    </citation>
    <scope>NUCLEOTIDE SEQUENCE</scope>
    <source>
        <strain evidence="9">KCTC 42651</strain>
    </source>
</reference>
<dbReference type="InterPro" id="IPR037920">
    <property type="entry name" value="YoaE_C"/>
</dbReference>
<keyword evidence="3" id="KW-0500">Molybdenum</keyword>
<dbReference type="PANTHER" id="PTHR43742">
    <property type="entry name" value="TRIMETHYLAMINE-N-OXIDE REDUCTASE"/>
    <property type="match status" value="1"/>
</dbReference>